<comment type="caution">
    <text evidence="2">The sequence shown here is derived from an EMBL/GenBank/DDBJ whole genome shotgun (WGS) entry which is preliminary data.</text>
</comment>
<evidence type="ECO:0000313" key="2">
    <source>
        <dbReference type="EMBL" id="MBO0350893.1"/>
    </source>
</evidence>
<dbReference type="RefSeq" id="WP_207089362.1">
    <property type="nucleotide sequence ID" value="NZ_JAFLQW010000470.1"/>
</dbReference>
<dbReference type="PANTHER" id="PTHR43861">
    <property type="entry name" value="TRANS-ACONITATE 2-METHYLTRANSFERASE-RELATED"/>
    <property type="match status" value="1"/>
</dbReference>
<dbReference type="GO" id="GO:0008168">
    <property type="term" value="F:methyltransferase activity"/>
    <property type="evidence" value="ECO:0007669"/>
    <property type="project" value="UniProtKB-KW"/>
</dbReference>
<dbReference type="SUPFAM" id="SSF53335">
    <property type="entry name" value="S-adenosyl-L-methionine-dependent methyltransferases"/>
    <property type="match status" value="1"/>
</dbReference>
<protein>
    <submittedName>
        <fullName evidence="2">Methyltransferase domain-containing protein</fullName>
    </submittedName>
</protein>
<sequence>MNLPFSPLDRTEWNAELYDRKHEFVSQYGTDLLELLQPQSGDRILDLGCGTGYLAQQIAIAGAEVIGVDQSVAMITQARQSYPHLTFEVKNGQKLDFSEQFDKVFSNAALHWMKAAENVIDGIFKSLKPGGLFVAEFGGKGNVKQIIHACYQSIESAGYPLDISLNPWYFPSISAYTTLLETRGFEVDFAQLFDRPTPLEDGENGLRNWIAMFGNSLFADISQEVQGEIIADIETQLSPQLYREETWFADYKRIRVRAQKLG</sequence>
<accession>A0ABS3FV11</accession>
<dbReference type="Gene3D" id="3.40.50.150">
    <property type="entry name" value="Vaccinia Virus protein VP39"/>
    <property type="match status" value="1"/>
</dbReference>
<dbReference type="GO" id="GO:0032259">
    <property type="term" value="P:methylation"/>
    <property type="evidence" value="ECO:0007669"/>
    <property type="project" value="UniProtKB-KW"/>
</dbReference>
<dbReference type="EMBL" id="JAFLQW010000470">
    <property type="protein sequence ID" value="MBO0350893.1"/>
    <property type="molecule type" value="Genomic_DNA"/>
</dbReference>
<dbReference type="Pfam" id="PF13847">
    <property type="entry name" value="Methyltransf_31"/>
    <property type="match status" value="1"/>
</dbReference>
<proteinExistence type="predicted"/>
<evidence type="ECO:0000259" key="1">
    <source>
        <dbReference type="Pfam" id="PF13847"/>
    </source>
</evidence>
<keyword evidence="3" id="KW-1185">Reference proteome</keyword>
<dbReference type="PANTHER" id="PTHR43861:SF1">
    <property type="entry name" value="TRANS-ACONITATE 2-METHYLTRANSFERASE"/>
    <property type="match status" value="1"/>
</dbReference>
<keyword evidence="2" id="KW-0489">Methyltransferase</keyword>
<dbReference type="InterPro" id="IPR029063">
    <property type="entry name" value="SAM-dependent_MTases_sf"/>
</dbReference>
<keyword evidence="2" id="KW-0808">Transferase</keyword>
<evidence type="ECO:0000313" key="3">
    <source>
        <dbReference type="Proteomes" id="UP000664844"/>
    </source>
</evidence>
<dbReference type="InterPro" id="IPR025714">
    <property type="entry name" value="Methyltranfer_dom"/>
</dbReference>
<dbReference type="CDD" id="cd02440">
    <property type="entry name" value="AdoMet_MTases"/>
    <property type="match status" value="1"/>
</dbReference>
<gene>
    <name evidence="2" type="ORF">J0895_17840</name>
</gene>
<organism evidence="2 3">
    <name type="scientific">Phormidium pseudopriestleyi FRX01</name>
    <dbReference type="NCBI Taxonomy" id="1759528"/>
    <lineage>
        <taxon>Bacteria</taxon>
        <taxon>Bacillati</taxon>
        <taxon>Cyanobacteriota</taxon>
        <taxon>Cyanophyceae</taxon>
        <taxon>Oscillatoriophycideae</taxon>
        <taxon>Oscillatoriales</taxon>
        <taxon>Oscillatoriaceae</taxon>
        <taxon>Phormidium</taxon>
    </lineage>
</organism>
<name>A0ABS3FV11_9CYAN</name>
<dbReference type="Proteomes" id="UP000664844">
    <property type="component" value="Unassembled WGS sequence"/>
</dbReference>
<feature type="domain" description="Methyltransferase" evidence="1">
    <location>
        <begin position="39"/>
        <end position="136"/>
    </location>
</feature>
<reference evidence="2 3" key="1">
    <citation type="submission" date="2021-03" db="EMBL/GenBank/DDBJ databases">
        <title>Metabolic Capacity of the Antarctic Cyanobacterium Phormidium pseudopriestleyi that Sustains Oxygenic Photosynthesis in the Presence of Hydrogen Sulfide.</title>
        <authorList>
            <person name="Lumian J.E."/>
            <person name="Jungblut A.D."/>
            <person name="Dillon M.L."/>
            <person name="Hawes I."/>
            <person name="Doran P.T."/>
            <person name="Mackey T.J."/>
            <person name="Dick G.J."/>
            <person name="Grettenberger C.L."/>
            <person name="Sumner D.Y."/>
        </authorList>
    </citation>
    <scope>NUCLEOTIDE SEQUENCE [LARGE SCALE GENOMIC DNA]</scope>
    <source>
        <strain evidence="2 3">FRX01</strain>
    </source>
</reference>